<dbReference type="Pfam" id="PF00571">
    <property type="entry name" value="CBS"/>
    <property type="match status" value="2"/>
</dbReference>
<dbReference type="InterPro" id="IPR008915">
    <property type="entry name" value="Peptidase_M50"/>
</dbReference>
<feature type="binding site" evidence="16">
    <location>
        <position position="81"/>
    </location>
    <ligand>
        <name>Zn(2+)</name>
        <dbReference type="ChEBI" id="CHEBI:29105"/>
        <note>catalytic</note>
    </ligand>
</feature>
<feature type="active site" evidence="15">
    <location>
        <position position="82"/>
    </location>
</feature>
<gene>
    <name evidence="19" type="ORF">ACFO0N_12010</name>
</gene>
<evidence type="ECO:0000256" key="15">
    <source>
        <dbReference type="PIRSR" id="PIRSR006404-1"/>
    </source>
</evidence>
<protein>
    <recommendedName>
        <fullName evidence="14">Zinc metalloprotease</fullName>
    </recommendedName>
</protein>
<dbReference type="PIRSF" id="PIRSF006404">
    <property type="entry name" value="UCP006404_Pept_M50_CBS"/>
    <property type="match status" value="1"/>
</dbReference>
<organism evidence="19 20">
    <name type="scientific">Halobium salinum</name>
    <dbReference type="NCBI Taxonomy" id="1364940"/>
    <lineage>
        <taxon>Archaea</taxon>
        <taxon>Methanobacteriati</taxon>
        <taxon>Methanobacteriota</taxon>
        <taxon>Stenosarchaea group</taxon>
        <taxon>Halobacteria</taxon>
        <taxon>Halobacteriales</taxon>
        <taxon>Haloferacaceae</taxon>
        <taxon>Halobium</taxon>
    </lineage>
</organism>
<evidence type="ECO:0000256" key="7">
    <source>
        <dbReference type="ARBA" id="ARBA00022737"/>
    </source>
</evidence>
<evidence type="ECO:0000256" key="17">
    <source>
        <dbReference type="PROSITE-ProRule" id="PRU00703"/>
    </source>
</evidence>
<name>A0ABD5PCI1_9EURY</name>
<evidence type="ECO:0000313" key="20">
    <source>
        <dbReference type="Proteomes" id="UP001595921"/>
    </source>
</evidence>
<dbReference type="Gene3D" id="3.10.580.10">
    <property type="entry name" value="CBS-domain"/>
    <property type="match status" value="2"/>
</dbReference>
<dbReference type="InterPro" id="IPR046342">
    <property type="entry name" value="CBS_dom_sf"/>
</dbReference>
<evidence type="ECO:0000256" key="1">
    <source>
        <dbReference type="ARBA" id="ARBA00004651"/>
    </source>
</evidence>
<dbReference type="GO" id="GO:0046872">
    <property type="term" value="F:metal ion binding"/>
    <property type="evidence" value="ECO:0007669"/>
    <property type="project" value="UniProtKB-UniRule"/>
</dbReference>
<keyword evidence="7" id="KW-0677">Repeat</keyword>
<evidence type="ECO:0000256" key="13">
    <source>
        <dbReference type="ARBA" id="ARBA00023136"/>
    </source>
</evidence>
<keyword evidence="5 14" id="KW-0812">Transmembrane</keyword>
<dbReference type="PANTHER" id="PTHR39188">
    <property type="entry name" value="MEMBRANE-ASSOCIATED ZINC METALLOPROTEASE M50B"/>
    <property type="match status" value="1"/>
</dbReference>
<evidence type="ECO:0000259" key="18">
    <source>
        <dbReference type="PROSITE" id="PS51371"/>
    </source>
</evidence>
<keyword evidence="13 14" id="KW-0472">Membrane</keyword>
<dbReference type="Proteomes" id="UP001595921">
    <property type="component" value="Unassembled WGS sequence"/>
</dbReference>
<feature type="transmembrane region" description="Helical" evidence="14">
    <location>
        <begin position="152"/>
        <end position="172"/>
    </location>
</feature>
<comment type="caution">
    <text evidence="19">The sequence shown here is derived from an EMBL/GenBank/DDBJ whole genome shotgun (WGS) entry which is preliminary data.</text>
</comment>
<feature type="binding site" evidence="16">
    <location>
        <position position="178"/>
    </location>
    <ligand>
        <name>Zn(2+)</name>
        <dbReference type="ChEBI" id="CHEBI:29105"/>
        <note>catalytic</note>
    </ligand>
</feature>
<dbReference type="RefSeq" id="WP_267623542.1">
    <property type="nucleotide sequence ID" value="NZ_JAODIW010000008.1"/>
</dbReference>
<reference evidence="19 20" key="1">
    <citation type="journal article" date="2019" name="Int. J. Syst. Evol. Microbiol.">
        <title>The Global Catalogue of Microorganisms (GCM) 10K type strain sequencing project: providing services to taxonomists for standard genome sequencing and annotation.</title>
        <authorList>
            <consortium name="The Broad Institute Genomics Platform"/>
            <consortium name="The Broad Institute Genome Sequencing Center for Infectious Disease"/>
            <person name="Wu L."/>
            <person name="Ma J."/>
        </authorList>
    </citation>
    <scope>NUCLEOTIDE SEQUENCE [LARGE SCALE GENOMIC DNA]</scope>
    <source>
        <strain evidence="19 20">CGMCC 1.12553</strain>
    </source>
</reference>
<dbReference type="SUPFAM" id="SSF54631">
    <property type="entry name" value="CBS-domain pair"/>
    <property type="match status" value="1"/>
</dbReference>
<dbReference type="Pfam" id="PF02163">
    <property type="entry name" value="Peptidase_M50"/>
    <property type="match status" value="2"/>
</dbReference>
<keyword evidence="4 14" id="KW-0645">Protease</keyword>
<evidence type="ECO:0000256" key="4">
    <source>
        <dbReference type="ARBA" id="ARBA00022670"/>
    </source>
</evidence>
<dbReference type="PANTHER" id="PTHR39188:SF3">
    <property type="entry name" value="STAGE IV SPORULATION PROTEIN FB"/>
    <property type="match status" value="1"/>
</dbReference>
<feature type="binding site" evidence="16">
    <location>
        <position position="85"/>
    </location>
    <ligand>
        <name>Zn(2+)</name>
        <dbReference type="ChEBI" id="CHEBI:29105"/>
        <note>catalytic</note>
    </ligand>
</feature>
<feature type="transmembrane region" description="Helical" evidence="14">
    <location>
        <begin position="63"/>
        <end position="80"/>
    </location>
</feature>
<keyword evidence="8 14" id="KW-0378">Hydrolase</keyword>
<feature type="transmembrane region" description="Helical" evidence="14">
    <location>
        <begin position="12"/>
        <end position="32"/>
    </location>
</feature>
<evidence type="ECO:0000256" key="8">
    <source>
        <dbReference type="ARBA" id="ARBA00022801"/>
    </source>
</evidence>
<keyword evidence="11 14" id="KW-0482">Metalloprotease</keyword>
<dbReference type="PROSITE" id="PS51371">
    <property type="entry name" value="CBS"/>
    <property type="match status" value="2"/>
</dbReference>
<dbReference type="AlphaFoldDB" id="A0ABD5PCI1"/>
<dbReference type="InterPro" id="IPR016483">
    <property type="entry name" value="UCP006404_Pept_M50_CBS"/>
</dbReference>
<evidence type="ECO:0000256" key="6">
    <source>
        <dbReference type="ARBA" id="ARBA00022723"/>
    </source>
</evidence>
<keyword evidence="10 14" id="KW-1133">Transmembrane helix</keyword>
<evidence type="ECO:0000256" key="12">
    <source>
        <dbReference type="ARBA" id="ARBA00023122"/>
    </source>
</evidence>
<feature type="domain" description="CBS" evidence="18">
    <location>
        <begin position="256"/>
        <end position="312"/>
    </location>
</feature>
<evidence type="ECO:0000313" key="19">
    <source>
        <dbReference type="EMBL" id="MFC4358665.1"/>
    </source>
</evidence>
<evidence type="ECO:0000256" key="10">
    <source>
        <dbReference type="ARBA" id="ARBA00022989"/>
    </source>
</evidence>
<feature type="domain" description="CBS" evidence="18">
    <location>
        <begin position="317"/>
        <end position="375"/>
    </location>
</feature>
<keyword evidence="20" id="KW-1185">Reference proteome</keyword>
<dbReference type="GO" id="GO:0008237">
    <property type="term" value="F:metallopeptidase activity"/>
    <property type="evidence" value="ECO:0007669"/>
    <property type="project" value="UniProtKB-UniRule"/>
</dbReference>
<evidence type="ECO:0000256" key="3">
    <source>
        <dbReference type="ARBA" id="ARBA00022475"/>
    </source>
</evidence>
<evidence type="ECO:0000256" key="5">
    <source>
        <dbReference type="ARBA" id="ARBA00022692"/>
    </source>
</evidence>
<comment type="subcellular location">
    <subcellularLocation>
        <location evidence="1 14">Cell membrane</location>
        <topology evidence="1 14">Multi-pass membrane protein</topology>
    </subcellularLocation>
</comment>
<dbReference type="EMBL" id="JBHSDS010000006">
    <property type="protein sequence ID" value="MFC4358665.1"/>
    <property type="molecule type" value="Genomic_DNA"/>
</dbReference>
<dbReference type="SMART" id="SM00116">
    <property type="entry name" value="CBS"/>
    <property type="match status" value="2"/>
</dbReference>
<evidence type="ECO:0000256" key="14">
    <source>
        <dbReference type="PIRNR" id="PIRNR006404"/>
    </source>
</evidence>
<keyword evidence="3 14" id="KW-1003">Cell membrane</keyword>
<dbReference type="GO" id="GO:0006508">
    <property type="term" value="P:proteolysis"/>
    <property type="evidence" value="ECO:0007669"/>
    <property type="project" value="UniProtKB-KW"/>
</dbReference>
<keyword evidence="9 14" id="KW-0862">Zinc</keyword>
<comment type="cofactor">
    <cofactor evidence="14 16">
        <name>Zn(2+)</name>
        <dbReference type="ChEBI" id="CHEBI:29105"/>
    </cofactor>
    <text evidence="14 16">Binds 1 zinc ion per subunit.</text>
</comment>
<evidence type="ECO:0000256" key="2">
    <source>
        <dbReference type="ARBA" id="ARBA00007931"/>
    </source>
</evidence>
<evidence type="ECO:0000256" key="16">
    <source>
        <dbReference type="PIRSR" id="PIRSR006404-2"/>
    </source>
</evidence>
<sequence length="382" mass="40834">MRDYELVSVWGIPIRIHISLPVVLPILAWLIGSGEQIDLYAGLINTFPVVALDPAVLRAGTTPWLIGIVAAVGLFVSVTIHELGHAWAARRYGIEVQSITLWLLGGLANLESMPREWTQELWIALAGPAASVLVAVVCYGAVLVVPSSAPAAVFVLGWLVVTNVVLTAFNLLPAFPMDGGRVLRALLARSRPYASATRTAARVGSLFAVGFAILGVLSFSPMLFLLALFVYGAANGESRFVALETLLEGVTAADVMSTNVRPVSPETRLSDLSERMFEERRTTYPVVDDSGSVVGVVSLDSLRRKRRRNATTVRDVMSEGFPTVAGHTPMFEVVGLLNGSEAKTAVVEENGEVVGTVTAADLATVLQIRREAGTTLSPRTAM</sequence>
<dbReference type="CDD" id="cd06164">
    <property type="entry name" value="S2P-M50_SpoIVFB_CBS"/>
    <property type="match status" value="1"/>
</dbReference>
<keyword evidence="6 14" id="KW-0479">Metal-binding</keyword>
<keyword evidence="12 17" id="KW-0129">CBS domain</keyword>
<dbReference type="InterPro" id="IPR000644">
    <property type="entry name" value="CBS_dom"/>
</dbReference>
<feature type="transmembrane region" description="Helical" evidence="14">
    <location>
        <begin position="206"/>
        <end position="231"/>
    </location>
</feature>
<evidence type="ECO:0000256" key="9">
    <source>
        <dbReference type="ARBA" id="ARBA00022833"/>
    </source>
</evidence>
<dbReference type="GO" id="GO:0005886">
    <property type="term" value="C:plasma membrane"/>
    <property type="evidence" value="ECO:0007669"/>
    <property type="project" value="UniProtKB-SubCell"/>
</dbReference>
<evidence type="ECO:0000256" key="11">
    <source>
        <dbReference type="ARBA" id="ARBA00023049"/>
    </source>
</evidence>
<comment type="similarity">
    <text evidence="2 14">Belongs to the peptidase M50B family.</text>
</comment>
<proteinExistence type="inferred from homology"/>
<feature type="transmembrane region" description="Helical" evidence="14">
    <location>
        <begin position="122"/>
        <end position="145"/>
    </location>
</feature>
<accession>A0ABD5PCI1</accession>